<keyword evidence="3 5" id="KW-0687">Ribonucleoprotein</keyword>
<proteinExistence type="inferred from homology"/>
<dbReference type="AlphaFoldDB" id="A0A518ERC7"/>
<dbReference type="PROSITE" id="PS01015">
    <property type="entry name" value="RIBOSOMAL_L19"/>
    <property type="match status" value="1"/>
</dbReference>
<dbReference type="PANTHER" id="PTHR15680">
    <property type="entry name" value="RIBOSOMAL PROTEIN L19"/>
    <property type="match status" value="1"/>
</dbReference>
<dbReference type="GO" id="GO:0006412">
    <property type="term" value="P:translation"/>
    <property type="evidence" value="ECO:0007669"/>
    <property type="project" value="UniProtKB-UniRule"/>
</dbReference>
<gene>
    <name evidence="5 8" type="primary">rplS</name>
    <name evidence="8" type="ORF">Poly30_21550</name>
</gene>
<dbReference type="GO" id="GO:0022625">
    <property type="term" value="C:cytosolic large ribosomal subunit"/>
    <property type="evidence" value="ECO:0007669"/>
    <property type="project" value="TreeGrafter"/>
</dbReference>
<reference evidence="8 9" key="1">
    <citation type="submission" date="2019-02" db="EMBL/GenBank/DDBJ databases">
        <title>Deep-cultivation of Planctomycetes and their phenomic and genomic characterization uncovers novel biology.</title>
        <authorList>
            <person name="Wiegand S."/>
            <person name="Jogler M."/>
            <person name="Boedeker C."/>
            <person name="Pinto D."/>
            <person name="Vollmers J."/>
            <person name="Rivas-Marin E."/>
            <person name="Kohn T."/>
            <person name="Peeters S.H."/>
            <person name="Heuer A."/>
            <person name="Rast P."/>
            <person name="Oberbeckmann S."/>
            <person name="Bunk B."/>
            <person name="Jeske O."/>
            <person name="Meyerdierks A."/>
            <person name="Storesund J.E."/>
            <person name="Kallscheuer N."/>
            <person name="Luecker S."/>
            <person name="Lage O.M."/>
            <person name="Pohl T."/>
            <person name="Merkel B.J."/>
            <person name="Hornburger P."/>
            <person name="Mueller R.-W."/>
            <person name="Bruemmer F."/>
            <person name="Labrenz M."/>
            <person name="Spormann A.M."/>
            <person name="Op den Camp H."/>
            <person name="Overmann J."/>
            <person name="Amann R."/>
            <person name="Jetten M.S.M."/>
            <person name="Mascher T."/>
            <person name="Medema M.H."/>
            <person name="Devos D.P."/>
            <person name="Kaster A.-K."/>
            <person name="Ovreas L."/>
            <person name="Rohde M."/>
            <person name="Galperin M.Y."/>
            <person name="Jogler C."/>
        </authorList>
    </citation>
    <scope>NUCLEOTIDE SEQUENCE [LARGE SCALE GENOMIC DNA]</scope>
    <source>
        <strain evidence="8 9">Poly30</strain>
    </source>
</reference>
<evidence type="ECO:0000313" key="9">
    <source>
        <dbReference type="Proteomes" id="UP000320390"/>
    </source>
</evidence>
<comment type="similarity">
    <text evidence="1 5 6">Belongs to the bacterial ribosomal protein bL19 family.</text>
</comment>
<sequence length="148" mass="16759">MNIVAQIESELGKPQGTLPHLNVGDDVEIDYLIREGEKERIQTFKGLILTIQGRGIRKTMVVRRIVQGEGVERTFPLHSPRVHDIRVTKRGRVRRSRLYYMRDRVGKSTRTKERLGDKVRNEREAEKARRAEAAAAAKAAEAASAGDE</sequence>
<dbReference type="Gene3D" id="2.30.30.790">
    <property type="match status" value="1"/>
</dbReference>
<evidence type="ECO:0000256" key="5">
    <source>
        <dbReference type="HAMAP-Rule" id="MF_00402"/>
    </source>
</evidence>
<dbReference type="Pfam" id="PF01245">
    <property type="entry name" value="Ribosomal_L19"/>
    <property type="match status" value="1"/>
</dbReference>
<dbReference type="InterPro" id="IPR008991">
    <property type="entry name" value="Translation_prot_SH3-like_sf"/>
</dbReference>
<protein>
    <recommendedName>
        <fullName evidence="4 5">Large ribosomal subunit protein bL19</fullName>
    </recommendedName>
</protein>
<evidence type="ECO:0000256" key="6">
    <source>
        <dbReference type="RuleBase" id="RU000559"/>
    </source>
</evidence>
<accession>A0A518ERC7</accession>
<dbReference type="NCBIfam" id="TIGR01024">
    <property type="entry name" value="rplS_bact"/>
    <property type="match status" value="1"/>
</dbReference>
<organism evidence="8 9">
    <name type="scientific">Saltatorellus ferox</name>
    <dbReference type="NCBI Taxonomy" id="2528018"/>
    <lineage>
        <taxon>Bacteria</taxon>
        <taxon>Pseudomonadati</taxon>
        <taxon>Planctomycetota</taxon>
        <taxon>Planctomycetia</taxon>
        <taxon>Planctomycetia incertae sedis</taxon>
        <taxon>Saltatorellus</taxon>
    </lineage>
</organism>
<dbReference type="EMBL" id="CP036434">
    <property type="protein sequence ID" value="QDV06640.1"/>
    <property type="molecule type" value="Genomic_DNA"/>
</dbReference>
<comment type="function">
    <text evidence="5 6">This protein is located at the 30S-50S ribosomal subunit interface and may play a role in the structure and function of the aminoacyl-tRNA binding site.</text>
</comment>
<feature type="compositionally biased region" description="Low complexity" evidence="7">
    <location>
        <begin position="133"/>
        <end position="148"/>
    </location>
</feature>
<evidence type="ECO:0000256" key="1">
    <source>
        <dbReference type="ARBA" id="ARBA00005781"/>
    </source>
</evidence>
<dbReference type="InterPro" id="IPR001857">
    <property type="entry name" value="Ribosomal_bL19"/>
</dbReference>
<keyword evidence="2 5" id="KW-0689">Ribosomal protein</keyword>
<dbReference type="HAMAP" id="MF_00402">
    <property type="entry name" value="Ribosomal_bL19"/>
    <property type="match status" value="1"/>
</dbReference>
<evidence type="ECO:0000256" key="3">
    <source>
        <dbReference type="ARBA" id="ARBA00023274"/>
    </source>
</evidence>
<dbReference type="InterPro" id="IPR018257">
    <property type="entry name" value="Ribosomal_bL19_CS"/>
</dbReference>
<keyword evidence="9" id="KW-1185">Reference proteome</keyword>
<dbReference type="Proteomes" id="UP000320390">
    <property type="component" value="Chromosome"/>
</dbReference>
<dbReference type="InterPro" id="IPR038657">
    <property type="entry name" value="Ribosomal_bL19_sf"/>
</dbReference>
<evidence type="ECO:0000313" key="8">
    <source>
        <dbReference type="EMBL" id="QDV06640.1"/>
    </source>
</evidence>
<feature type="region of interest" description="Disordered" evidence="7">
    <location>
        <begin position="105"/>
        <end position="148"/>
    </location>
</feature>
<dbReference type="SUPFAM" id="SSF50104">
    <property type="entry name" value="Translation proteins SH3-like domain"/>
    <property type="match status" value="1"/>
</dbReference>
<feature type="compositionally biased region" description="Basic and acidic residues" evidence="7">
    <location>
        <begin position="105"/>
        <end position="132"/>
    </location>
</feature>
<evidence type="ECO:0000256" key="2">
    <source>
        <dbReference type="ARBA" id="ARBA00022980"/>
    </source>
</evidence>
<evidence type="ECO:0000256" key="4">
    <source>
        <dbReference type="ARBA" id="ARBA00035171"/>
    </source>
</evidence>
<evidence type="ECO:0000256" key="7">
    <source>
        <dbReference type="SAM" id="MobiDB-lite"/>
    </source>
</evidence>
<dbReference type="OrthoDB" id="9803541at2"/>
<dbReference type="PANTHER" id="PTHR15680:SF9">
    <property type="entry name" value="LARGE RIBOSOMAL SUBUNIT PROTEIN BL19M"/>
    <property type="match status" value="1"/>
</dbReference>
<dbReference type="GO" id="GO:0003735">
    <property type="term" value="F:structural constituent of ribosome"/>
    <property type="evidence" value="ECO:0007669"/>
    <property type="project" value="InterPro"/>
</dbReference>
<dbReference type="PRINTS" id="PR00061">
    <property type="entry name" value="RIBOSOMALL19"/>
</dbReference>
<name>A0A518ERC7_9BACT</name>